<dbReference type="Proteomes" id="UP001231941">
    <property type="component" value="Unassembled WGS sequence"/>
</dbReference>
<dbReference type="Pfam" id="PF01212">
    <property type="entry name" value="Beta_elim_lyase"/>
    <property type="match status" value="1"/>
</dbReference>
<evidence type="ECO:0000313" key="6">
    <source>
        <dbReference type="Proteomes" id="UP001231941"/>
    </source>
</evidence>
<evidence type="ECO:0000256" key="2">
    <source>
        <dbReference type="ARBA" id="ARBA00006966"/>
    </source>
</evidence>
<sequence>MIDMRSDTLTKPSEEMREVMKTAIVGDDCYGEDKSVNDLEEYCKDLFEVEGALFIPSGTMANQVAIKAHVDEGNEIITEANYHINFYESASTAILSRAVLNCVRKKDGIITKHDVEELINSKPRGALYSKPQLVSIENTINYYQGKTFPIETIRSLYHYTREIGISLHLDGARLFNAHIATGIPLKEYARNVDSLSVCFAKGLGAPYGSMLMGNQEFIKDARAIRKQFGGGLHQIGIYAAAAQHALDYHLLDIHRDHQLTKELAILLNQIPEICIDIENIETNMIFLDLNNLTLDTSNFIKKCKDYGLLVFDWLPGIVRIVINREITAADIYIAAEIIKKSVRNLTKEPAYA</sequence>
<dbReference type="InterPro" id="IPR001597">
    <property type="entry name" value="ArAA_b-elim_lyase/Thr_aldolase"/>
</dbReference>
<dbReference type="Gene3D" id="3.40.640.10">
    <property type="entry name" value="Type I PLP-dependent aspartate aminotransferase-like (Major domain)"/>
    <property type="match status" value="1"/>
</dbReference>
<dbReference type="PANTHER" id="PTHR48097:SF9">
    <property type="entry name" value="L-THREONINE ALDOLASE"/>
    <property type="match status" value="1"/>
</dbReference>
<dbReference type="PANTHER" id="PTHR48097">
    <property type="entry name" value="L-THREONINE ALDOLASE-RELATED"/>
    <property type="match status" value="1"/>
</dbReference>
<evidence type="ECO:0000313" key="5">
    <source>
        <dbReference type="EMBL" id="MDP5274854.1"/>
    </source>
</evidence>
<accession>A0ABT9IZQ5</accession>
<dbReference type="SUPFAM" id="SSF53383">
    <property type="entry name" value="PLP-dependent transferases"/>
    <property type="match status" value="1"/>
</dbReference>
<protein>
    <submittedName>
        <fullName evidence="5">GntG family PLP-dependent aldolase</fullName>
    </submittedName>
</protein>
<dbReference type="InterPro" id="IPR023603">
    <property type="entry name" value="Low_specificity_L-TA-like"/>
</dbReference>
<reference evidence="5 6" key="1">
    <citation type="submission" date="2023-08" db="EMBL/GenBank/DDBJ databases">
        <authorList>
            <person name="Park J.-S."/>
        </authorList>
    </citation>
    <scope>NUCLEOTIDE SEQUENCE [LARGE SCALE GENOMIC DNA]</scope>
    <source>
        <strain evidence="5 6">2205SS18-9</strain>
    </source>
</reference>
<dbReference type="RefSeq" id="WP_305992156.1">
    <property type="nucleotide sequence ID" value="NZ_JAVAMP010000004.1"/>
</dbReference>
<dbReference type="EMBL" id="JAVAMP010000004">
    <property type="protein sequence ID" value="MDP5274854.1"/>
    <property type="molecule type" value="Genomic_DNA"/>
</dbReference>
<dbReference type="InterPro" id="IPR015422">
    <property type="entry name" value="PyrdxlP-dep_Trfase_small"/>
</dbReference>
<dbReference type="PIRSF" id="PIRSF017617">
    <property type="entry name" value="Thr_aldolase"/>
    <property type="match status" value="1"/>
</dbReference>
<keyword evidence="6" id="KW-1185">Reference proteome</keyword>
<gene>
    <name evidence="5" type="ORF">Q5Y73_12110</name>
</gene>
<dbReference type="NCBIfam" id="NF041359">
    <property type="entry name" value="GntG_guanitoxin"/>
    <property type="match status" value="1"/>
</dbReference>
<dbReference type="InterPro" id="IPR015424">
    <property type="entry name" value="PyrdxlP-dep_Trfase"/>
</dbReference>
<comment type="caution">
    <text evidence="5">The sequence shown here is derived from an EMBL/GenBank/DDBJ whole genome shotgun (WGS) entry which is preliminary data.</text>
</comment>
<comment type="cofactor">
    <cofactor evidence="1">
        <name>pyridoxal 5'-phosphate</name>
        <dbReference type="ChEBI" id="CHEBI:597326"/>
    </cofactor>
</comment>
<comment type="similarity">
    <text evidence="2">Belongs to the threonine aldolase family.</text>
</comment>
<dbReference type="InterPro" id="IPR015421">
    <property type="entry name" value="PyrdxlP-dep_Trfase_major"/>
</dbReference>
<proteinExistence type="inferred from homology"/>
<evidence type="ECO:0000259" key="4">
    <source>
        <dbReference type="Pfam" id="PF01212"/>
    </source>
</evidence>
<evidence type="ECO:0000256" key="3">
    <source>
        <dbReference type="ARBA" id="ARBA00022898"/>
    </source>
</evidence>
<evidence type="ECO:0000256" key="1">
    <source>
        <dbReference type="ARBA" id="ARBA00001933"/>
    </source>
</evidence>
<organism evidence="5 6">
    <name type="scientific">Chengkuizengella axinellae</name>
    <dbReference type="NCBI Taxonomy" id="3064388"/>
    <lineage>
        <taxon>Bacteria</taxon>
        <taxon>Bacillati</taxon>
        <taxon>Bacillota</taxon>
        <taxon>Bacilli</taxon>
        <taxon>Bacillales</taxon>
        <taxon>Paenibacillaceae</taxon>
        <taxon>Chengkuizengella</taxon>
    </lineage>
</organism>
<keyword evidence="3" id="KW-0663">Pyridoxal phosphate</keyword>
<name>A0ABT9IZQ5_9BACL</name>
<feature type="domain" description="Aromatic amino acid beta-eliminating lyase/threonine aldolase" evidence="4">
    <location>
        <begin position="3"/>
        <end position="288"/>
    </location>
</feature>
<dbReference type="Gene3D" id="3.90.1150.10">
    <property type="entry name" value="Aspartate Aminotransferase, domain 1"/>
    <property type="match status" value="1"/>
</dbReference>